<comment type="function">
    <text evidence="8">Binds and transfers iron-sulfur (Fe-S) clusters to target apoproteins. Can hydrolyze ATP.</text>
</comment>
<keyword evidence="6 8" id="KW-0408">Iron</keyword>
<dbReference type="Proteomes" id="UP001560685">
    <property type="component" value="Unassembled WGS sequence"/>
</dbReference>
<dbReference type="Pfam" id="PF10609">
    <property type="entry name" value="ParA"/>
    <property type="match status" value="1"/>
</dbReference>
<reference evidence="11 12" key="1">
    <citation type="submission" date="2024-05" db="EMBL/GenBank/DDBJ databases">
        <title>Three bacterial strains, DH-69, EH-24, and ECK-19 isolated from coastal sediments.</title>
        <authorList>
            <person name="Ye Y.-Q."/>
            <person name="Du Z.-J."/>
        </authorList>
    </citation>
    <scope>NUCLEOTIDE SEQUENCE [LARGE SCALE GENOMIC DNA]</scope>
    <source>
        <strain evidence="11 12">ECK-19</strain>
    </source>
</reference>
<evidence type="ECO:0000256" key="6">
    <source>
        <dbReference type="ARBA" id="ARBA00023004"/>
    </source>
</evidence>
<keyword evidence="8" id="KW-0378">Hydrolase</keyword>
<dbReference type="RefSeq" id="WP_369311783.1">
    <property type="nucleotide sequence ID" value="NZ_JBEHZE010000001.1"/>
</dbReference>
<accession>A0ABV3Z225</accession>
<dbReference type="InterPro" id="IPR044304">
    <property type="entry name" value="NUBPL-like"/>
</dbReference>
<dbReference type="HAMAP" id="MF_02040">
    <property type="entry name" value="Mrp_NBP35"/>
    <property type="match status" value="1"/>
</dbReference>
<gene>
    <name evidence="11" type="ORF">ABFZ84_00770</name>
</gene>
<dbReference type="InterPro" id="IPR000808">
    <property type="entry name" value="Mrp-like_CS"/>
</dbReference>
<comment type="similarity">
    <text evidence="2">In the C-terminal section; belongs to the Mrp/NBP35 ATP-binding proteins family.</text>
</comment>
<dbReference type="InterPro" id="IPR033756">
    <property type="entry name" value="YlxH/NBP35"/>
</dbReference>
<feature type="region of interest" description="Disordered" evidence="9">
    <location>
        <begin position="82"/>
        <end position="108"/>
    </location>
</feature>
<evidence type="ECO:0000259" key="10">
    <source>
        <dbReference type="Pfam" id="PF01883"/>
    </source>
</evidence>
<keyword evidence="4 8" id="KW-0547">Nucleotide-binding</keyword>
<dbReference type="EMBL" id="JBEHZE010000001">
    <property type="protein sequence ID" value="MEX6632069.1"/>
    <property type="molecule type" value="Genomic_DNA"/>
</dbReference>
<dbReference type="SUPFAM" id="SSF52540">
    <property type="entry name" value="P-loop containing nucleoside triphosphate hydrolases"/>
    <property type="match status" value="1"/>
</dbReference>
<organism evidence="11 12">
    <name type="scientific">Hyphococcus lacteus</name>
    <dbReference type="NCBI Taxonomy" id="3143536"/>
    <lineage>
        <taxon>Bacteria</taxon>
        <taxon>Pseudomonadati</taxon>
        <taxon>Pseudomonadota</taxon>
        <taxon>Alphaproteobacteria</taxon>
        <taxon>Parvularculales</taxon>
        <taxon>Parvularculaceae</taxon>
        <taxon>Hyphococcus</taxon>
    </lineage>
</organism>
<feature type="binding site" evidence="8">
    <location>
        <begin position="132"/>
        <end position="139"/>
    </location>
    <ligand>
        <name>ATP</name>
        <dbReference type="ChEBI" id="CHEBI:30616"/>
    </ligand>
</feature>
<keyword evidence="5 8" id="KW-0067">ATP-binding</keyword>
<feature type="compositionally biased region" description="Polar residues" evidence="9">
    <location>
        <begin position="82"/>
        <end position="91"/>
    </location>
</feature>
<keyword evidence="7 8" id="KW-0411">Iron-sulfur</keyword>
<dbReference type="SUPFAM" id="SSF117916">
    <property type="entry name" value="Fe-S cluster assembly (FSCA) domain-like"/>
    <property type="match status" value="1"/>
</dbReference>
<evidence type="ECO:0000256" key="8">
    <source>
        <dbReference type="HAMAP-Rule" id="MF_02040"/>
    </source>
</evidence>
<evidence type="ECO:0000313" key="12">
    <source>
        <dbReference type="Proteomes" id="UP001560685"/>
    </source>
</evidence>
<dbReference type="InterPro" id="IPR002744">
    <property type="entry name" value="MIP18-like"/>
</dbReference>
<evidence type="ECO:0000256" key="3">
    <source>
        <dbReference type="ARBA" id="ARBA00022723"/>
    </source>
</evidence>
<comment type="similarity">
    <text evidence="8">Belongs to the Mrp/NBP35 ATP-binding proteins family.</text>
</comment>
<evidence type="ECO:0000256" key="4">
    <source>
        <dbReference type="ARBA" id="ARBA00022741"/>
    </source>
</evidence>
<comment type="similarity">
    <text evidence="1">In the N-terminal section; belongs to the MIP18 family.</text>
</comment>
<dbReference type="Gene3D" id="3.30.300.130">
    <property type="entry name" value="Fe-S cluster assembly (FSCA)"/>
    <property type="match status" value="1"/>
</dbReference>
<evidence type="ECO:0000256" key="1">
    <source>
        <dbReference type="ARBA" id="ARBA00007352"/>
    </source>
</evidence>
<dbReference type="GO" id="GO:0005524">
    <property type="term" value="F:ATP binding"/>
    <property type="evidence" value="ECO:0007669"/>
    <property type="project" value="UniProtKB-KW"/>
</dbReference>
<dbReference type="Gene3D" id="3.40.50.300">
    <property type="entry name" value="P-loop containing nucleotide triphosphate hydrolases"/>
    <property type="match status" value="1"/>
</dbReference>
<dbReference type="InterPro" id="IPR034904">
    <property type="entry name" value="FSCA_dom_sf"/>
</dbReference>
<comment type="subunit">
    <text evidence="8">Homodimer.</text>
</comment>
<evidence type="ECO:0000256" key="5">
    <source>
        <dbReference type="ARBA" id="ARBA00022840"/>
    </source>
</evidence>
<evidence type="ECO:0000256" key="9">
    <source>
        <dbReference type="SAM" id="MobiDB-lite"/>
    </source>
</evidence>
<evidence type="ECO:0000313" key="11">
    <source>
        <dbReference type="EMBL" id="MEX6632069.1"/>
    </source>
</evidence>
<evidence type="ECO:0000256" key="7">
    <source>
        <dbReference type="ARBA" id="ARBA00023014"/>
    </source>
</evidence>
<dbReference type="PANTHER" id="PTHR42961">
    <property type="entry name" value="IRON-SULFUR PROTEIN NUBPL"/>
    <property type="match status" value="1"/>
</dbReference>
<proteinExistence type="inferred from homology"/>
<dbReference type="CDD" id="cd02037">
    <property type="entry name" value="Mrp_NBP35"/>
    <property type="match status" value="1"/>
</dbReference>
<name>A0ABV3Z225_9PROT</name>
<keyword evidence="3 8" id="KW-0479">Metal-binding</keyword>
<dbReference type="PROSITE" id="PS01215">
    <property type="entry name" value="MRP"/>
    <property type="match status" value="1"/>
</dbReference>
<dbReference type="InterPro" id="IPR019591">
    <property type="entry name" value="Mrp/NBP35_ATP-bd"/>
</dbReference>
<dbReference type="Pfam" id="PF01883">
    <property type="entry name" value="FeS_assembly_P"/>
    <property type="match status" value="1"/>
</dbReference>
<dbReference type="PANTHER" id="PTHR42961:SF2">
    <property type="entry name" value="IRON-SULFUR PROTEIN NUBPL"/>
    <property type="match status" value="1"/>
</dbReference>
<feature type="domain" description="MIP18 family-like" evidence="10">
    <location>
        <begin position="8"/>
        <end position="78"/>
    </location>
</feature>
<protein>
    <recommendedName>
        <fullName evidence="8">Iron-sulfur cluster carrier protein</fullName>
    </recommendedName>
</protein>
<sequence>MTNPLILRVRAALETISDPTTGRNLIAAGAIRGLAADDGGRVRFTLELAGADRNASEKLLEAAKSAANAVDGVRVVTAVATSHQQQPTQAKHTPANTANAHANPFGLKKKPQIESAGETLSGVKSVIAIASGKGGVGKSTVAANLAVALAAQGVKTGLLDADIYGPSLPTLFGISAKPTMRDGKIVPHEAFGVKAMSIGWLVDQEKAVAWRGPMVMGAVRQLMSDVDWGELDVLLIDTPPGTGDTHLSLIQSKRLSGAVIVSTPQEMALADMRRGVSLFRQAKAPIIGIIENMAWLEMPDGSRQYIFGEGGARKAAAKLDAPFLGSIPLYPELRQASDEGMPLAAREHPASDSFNEIAHTLFEFTKNDEA</sequence>
<dbReference type="InterPro" id="IPR027417">
    <property type="entry name" value="P-loop_NTPase"/>
</dbReference>
<feature type="compositionally biased region" description="Low complexity" evidence="9">
    <location>
        <begin position="92"/>
        <end position="104"/>
    </location>
</feature>
<comment type="caution">
    <text evidence="11">The sequence shown here is derived from an EMBL/GenBank/DDBJ whole genome shotgun (WGS) entry which is preliminary data.</text>
</comment>
<keyword evidence="12" id="KW-1185">Reference proteome</keyword>
<evidence type="ECO:0000256" key="2">
    <source>
        <dbReference type="ARBA" id="ARBA00008205"/>
    </source>
</evidence>